<feature type="signal peptide" evidence="2">
    <location>
        <begin position="1"/>
        <end position="22"/>
    </location>
</feature>
<dbReference type="GO" id="GO:0006629">
    <property type="term" value="P:lipid metabolic process"/>
    <property type="evidence" value="ECO:0007669"/>
    <property type="project" value="InterPro"/>
</dbReference>
<dbReference type="PROSITE" id="PS01098">
    <property type="entry name" value="LIPASE_GDSL_SER"/>
    <property type="match status" value="1"/>
</dbReference>
<organism evidence="3 4">
    <name type="scientific">Ceratopteris richardii</name>
    <name type="common">Triangle waterfern</name>
    <dbReference type="NCBI Taxonomy" id="49495"/>
    <lineage>
        <taxon>Eukaryota</taxon>
        <taxon>Viridiplantae</taxon>
        <taxon>Streptophyta</taxon>
        <taxon>Embryophyta</taxon>
        <taxon>Tracheophyta</taxon>
        <taxon>Polypodiopsida</taxon>
        <taxon>Polypodiidae</taxon>
        <taxon>Polypodiales</taxon>
        <taxon>Pteridineae</taxon>
        <taxon>Pteridaceae</taxon>
        <taxon>Parkerioideae</taxon>
        <taxon>Ceratopteris</taxon>
    </lineage>
</organism>
<proteinExistence type="inferred from homology"/>
<dbReference type="InterPro" id="IPR008265">
    <property type="entry name" value="Lipase_GDSL_AS"/>
</dbReference>
<evidence type="ECO:0000313" key="3">
    <source>
        <dbReference type="EMBL" id="KAH7439981.1"/>
    </source>
</evidence>
<dbReference type="EMBL" id="CM035409">
    <property type="protein sequence ID" value="KAH7439981.1"/>
    <property type="molecule type" value="Genomic_DNA"/>
</dbReference>
<dbReference type="Proteomes" id="UP000825935">
    <property type="component" value="Chromosome 4"/>
</dbReference>
<evidence type="ECO:0000256" key="2">
    <source>
        <dbReference type="SAM" id="SignalP"/>
    </source>
</evidence>
<dbReference type="SUPFAM" id="SSF52266">
    <property type="entry name" value="SGNH hydrolase"/>
    <property type="match status" value="1"/>
</dbReference>
<reference evidence="3" key="1">
    <citation type="submission" date="2021-08" db="EMBL/GenBank/DDBJ databases">
        <title>WGS assembly of Ceratopteris richardii.</title>
        <authorList>
            <person name="Marchant D.B."/>
            <person name="Chen G."/>
            <person name="Jenkins J."/>
            <person name="Shu S."/>
            <person name="Leebens-Mack J."/>
            <person name="Grimwood J."/>
            <person name="Schmutz J."/>
            <person name="Soltis P."/>
            <person name="Soltis D."/>
            <person name="Chen Z.-H."/>
        </authorList>
    </citation>
    <scope>NUCLEOTIDE SEQUENCE</scope>
    <source>
        <strain evidence="3">Whitten #5841</strain>
        <tissue evidence="3">Leaf</tissue>
    </source>
</reference>
<evidence type="ECO:0000256" key="1">
    <source>
        <dbReference type="ARBA" id="ARBA00008668"/>
    </source>
</evidence>
<gene>
    <name evidence="3" type="ORF">KP509_04G085800</name>
</gene>
<name>A0A8T2UUT6_CERRI</name>
<dbReference type="InterPro" id="IPR036514">
    <property type="entry name" value="SGNH_hydro_sf"/>
</dbReference>
<evidence type="ECO:0008006" key="5">
    <source>
        <dbReference type="Google" id="ProtNLM"/>
    </source>
</evidence>
<dbReference type="PANTHER" id="PTHR22835:SF557">
    <property type="entry name" value="LIPASE_HYDROLASE FAMILY PROTEIN, PUTATIVE, EXPRESSED-RELATED"/>
    <property type="match status" value="1"/>
</dbReference>
<keyword evidence="4" id="KW-1185">Reference proteome</keyword>
<dbReference type="Gene3D" id="3.40.50.1110">
    <property type="entry name" value="SGNH hydrolase"/>
    <property type="match status" value="1"/>
</dbReference>
<feature type="chain" id="PRO_5035722042" description="GDSL esterase/lipase" evidence="2">
    <location>
        <begin position="23"/>
        <end position="365"/>
    </location>
</feature>
<dbReference type="OMA" id="SKLHEPC"/>
<protein>
    <recommendedName>
        <fullName evidence="5">GDSL esterase/lipase</fullName>
    </recommendedName>
</protein>
<dbReference type="InterPro" id="IPR001087">
    <property type="entry name" value="GDSL"/>
</dbReference>
<dbReference type="AlphaFoldDB" id="A0A8T2UUT6"/>
<dbReference type="OrthoDB" id="1600564at2759"/>
<dbReference type="GO" id="GO:0016298">
    <property type="term" value="F:lipase activity"/>
    <property type="evidence" value="ECO:0007669"/>
    <property type="project" value="InterPro"/>
</dbReference>
<sequence length="365" mass="39988">MESFRKTLFLFVLCSLPSKINAILQSPPSPFPCQRFSPIYAFGDSITDTGNQVRAFPALTMAWRPPYGQTYFGRPTGRYSDGRLMLDFLTTALNEGLIPPHFAHPAPDGSENFAVGGATALDTQNLSTIANVTAPTSIYLDLQISYFNGDTSCAKLSDALVYFGMIGVNDYVLTFLAQRPASVVERLINPVARTISTALSNIISHGVKHIVVQGQFPIGCVYVLTNALRGSKTDRNGCIESANLISHEHNRRLKNAVSAIARKHTDVNIVFFDTSAAYFHILENAQLFGFSKLHEPCYTGILHLFAGVSFNASLGAEACSNPQNYVSWDGIHLTDGMYHALMKLFLTDPRFVSPSSNFLSSCTHI</sequence>
<dbReference type="Pfam" id="PF00657">
    <property type="entry name" value="Lipase_GDSL"/>
    <property type="match status" value="1"/>
</dbReference>
<keyword evidence="2" id="KW-0732">Signal</keyword>
<evidence type="ECO:0000313" key="4">
    <source>
        <dbReference type="Proteomes" id="UP000825935"/>
    </source>
</evidence>
<comment type="caution">
    <text evidence="3">The sequence shown here is derived from an EMBL/GenBank/DDBJ whole genome shotgun (WGS) entry which is preliminary data.</text>
</comment>
<accession>A0A8T2UUT6</accession>
<comment type="similarity">
    <text evidence="1">Belongs to the 'GDSL' lipolytic enzyme family.</text>
</comment>
<dbReference type="PANTHER" id="PTHR22835">
    <property type="entry name" value="ZINC FINGER FYVE DOMAIN CONTAINING PROTEIN"/>
    <property type="match status" value="1"/>
</dbReference>